<dbReference type="SUPFAM" id="SSF54211">
    <property type="entry name" value="Ribosomal protein S5 domain 2-like"/>
    <property type="match status" value="1"/>
</dbReference>
<dbReference type="InterPro" id="IPR020569">
    <property type="entry name" value="UPF0029_Impact_CS"/>
</dbReference>
<dbReference type="EMBL" id="CP021377">
    <property type="protein sequence ID" value="ART82417.1"/>
    <property type="molecule type" value="Genomic_DNA"/>
</dbReference>
<dbReference type="RefSeq" id="WP_087035831.1">
    <property type="nucleotide sequence ID" value="NZ_CP021377.1"/>
</dbReference>
<dbReference type="GO" id="GO:0043168">
    <property type="term" value="F:anion binding"/>
    <property type="evidence" value="ECO:0007669"/>
    <property type="project" value="UniProtKB-ARBA"/>
</dbReference>
<sequence>MSPYLIPATALVWEQEIKKSRFIAYIGHTPTPEDGKAFVDAIRAREPAARHHCWAFVAGQPSDSRVLGFSDDGEPSGTAGKPMLAQLQGSNIGEITAVVVRYFGGIKLGTGGLVRAYGGTLSMALAELALTERRIFSELSLKLQYSEMPLVEFLLAEFKGHWQTVEYGAEIEGVLAVESRDVADFCAQLLDRSQGRVVASNVVKSEGPTQP</sequence>
<accession>A0A1Y0D5D1</accession>
<proteinExistence type="inferred from homology"/>
<name>A0A1Y0D5D1_9GAMM</name>
<dbReference type="InterPro" id="IPR036956">
    <property type="entry name" value="Impact_N_sf"/>
</dbReference>
<gene>
    <name evidence="4" type="ORF">CBP31_07105</name>
</gene>
<protein>
    <submittedName>
        <fullName evidence="4">YigZ family protein</fullName>
    </submittedName>
</protein>
<dbReference type="GO" id="GO:0005737">
    <property type="term" value="C:cytoplasm"/>
    <property type="evidence" value="ECO:0007669"/>
    <property type="project" value="TreeGrafter"/>
</dbReference>
<evidence type="ECO:0000256" key="1">
    <source>
        <dbReference type="ARBA" id="ARBA00007665"/>
    </source>
</evidence>
<dbReference type="GO" id="GO:0006446">
    <property type="term" value="P:regulation of translational initiation"/>
    <property type="evidence" value="ECO:0007669"/>
    <property type="project" value="TreeGrafter"/>
</dbReference>
<dbReference type="InterPro" id="IPR015269">
    <property type="entry name" value="UPF0029_Impact_C"/>
</dbReference>
<dbReference type="NCBIfam" id="TIGR00257">
    <property type="entry name" value="IMPACT_YIGZ"/>
    <property type="match status" value="1"/>
</dbReference>
<dbReference type="SUPFAM" id="SSF54980">
    <property type="entry name" value="EF-G C-terminal domain-like"/>
    <property type="match status" value="1"/>
</dbReference>
<dbReference type="AlphaFoldDB" id="A0A1Y0D5D1"/>
<keyword evidence="5" id="KW-1185">Reference proteome</keyword>
<dbReference type="GO" id="GO:0017111">
    <property type="term" value="F:ribonucleoside triphosphate phosphatase activity"/>
    <property type="evidence" value="ECO:0007669"/>
    <property type="project" value="UniProtKB-ARBA"/>
</dbReference>
<dbReference type="Pfam" id="PF01205">
    <property type="entry name" value="Impact_N"/>
    <property type="match status" value="1"/>
</dbReference>
<comment type="similarity">
    <text evidence="1">Belongs to the IMPACT family.</text>
</comment>
<dbReference type="Gene3D" id="3.30.230.30">
    <property type="entry name" value="Impact, N-terminal domain"/>
    <property type="match status" value="1"/>
</dbReference>
<dbReference type="InterPro" id="IPR020568">
    <property type="entry name" value="Ribosomal_Su5_D2-typ_SF"/>
</dbReference>
<feature type="domain" description="Impact N-terminal" evidence="2">
    <location>
        <begin position="18"/>
        <end position="124"/>
    </location>
</feature>
<dbReference type="InterPro" id="IPR001498">
    <property type="entry name" value="Impact_N"/>
</dbReference>
<dbReference type="InterPro" id="IPR023582">
    <property type="entry name" value="Impact"/>
</dbReference>
<evidence type="ECO:0000259" key="2">
    <source>
        <dbReference type="Pfam" id="PF01205"/>
    </source>
</evidence>
<dbReference type="KEGG" id="opf:CBP31_07105"/>
<evidence type="ECO:0000313" key="5">
    <source>
        <dbReference type="Proteomes" id="UP000243937"/>
    </source>
</evidence>
<dbReference type="InterPro" id="IPR035647">
    <property type="entry name" value="EFG_III/V"/>
</dbReference>
<evidence type="ECO:0000259" key="3">
    <source>
        <dbReference type="Pfam" id="PF09186"/>
    </source>
</evidence>
<dbReference type="Pfam" id="PF09186">
    <property type="entry name" value="DUF1949"/>
    <property type="match status" value="1"/>
</dbReference>
<feature type="domain" description="UPF0029" evidence="3">
    <location>
        <begin position="141"/>
        <end position="196"/>
    </location>
</feature>
<dbReference type="PANTHER" id="PTHR16301">
    <property type="entry name" value="IMPACT-RELATED"/>
    <property type="match status" value="1"/>
</dbReference>
<reference evidence="4 5" key="1">
    <citation type="journal article" date="2014" name="Int. J. Syst. Evol. Microbiol.">
        <title>Oceanisphaera profunda sp. nov., a marine bacterium isolated from deep-sea sediment, and emended description of the genus Oceanisphaera.</title>
        <authorList>
            <person name="Xu Z."/>
            <person name="Zhang X.Y."/>
            <person name="Su H.N."/>
            <person name="Yu Z.C."/>
            <person name="Liu C."/>
            <person name="Li H."/>
            <person name="Chen X.L."/>
            <person name="Song X.Y."/>
            <person name="Xie B.B."/>
            <person name="Qin Q.L."/>
            <person name="Zhou B.C."/>
            <person name="Shi M."/>
            <person name="Huang Y."/>
            <person name="Zhang Y.Z."/>
        </authorList>
    </citation>
    <scope>NUCLEOTIDE SEQUENCE [LARGE SCALE GENOMIC DNA]</scope>
    <source>
        <strain evidence="4 5">SM1222</strain>
    </source>
</reference>
<dbReference type="PROSITE" id="PS00910">
    <property type="entry name" value="UPF0029"/>
    <property type="match status" value="1"/>
</dbReference>
<dbReference type="PANTHER" id="PTHR16301:SF20">
    <property type="entry name" value="IMPACT FAMILY MEMBER YIGZ"/>
    <property type="match status" value="1"/>
</dbReference>
<evidence type="ECO:0000313" key="4">
    <source>
        <dbReference type="EMBL" id="ART82417.1"/>
    </source>
</evidence>
<dbReference type="GO" id="GO:0032561">
    <property type="term" value="F:guanyl ribonucleotide binding"/>
    <property type="evidence" value="ECO:0007669"/>
    <property type="project" value="UniProtKB-ARBA"/>
</dbReference>
<dbReference type="InterPro" id="IPR015796">
    <property type="entry name" value="Impact_YigZ-like"/>
</dbReference>
<dbReference type="Proteomes" id="UP000243937">
    <property type="component" value="Chromosome"/>
</dbReference>
<dbReference type="OrthoDB" id="9813771at2"/>
<organism evidence="4 5">
    <name type="scientific">Oceanisphaera profunda</name>
    <dbReference type="NCBI Taxonomy" id="1416627"/>
    <lineage>
        <taxon>Bacteria</taxon>
        <taxon>Pseudomonadati</taxon>
        <taxon>Pseudomonadota</taxon>
        <taxon>Gammaproteobacteria</taxon>
        <taxon>Aeromonadales</taxon>
        <taxon>Aeromonadaceae</taxon>
        <taxon>Oceanisphaera</taxon>
    </lineage>
</organism>
<dbReference type="Gene3D" id="3.30.70.240">
    <property type="match status" value="1"/>
</dbReference>